<evidence type="ECO:0000313" key="6">
    <source>
        <dbReference type="EMBL" id="SFW41589.1"/>
    </source>
</evidence>
<dbReference type="OrthoDB" id="9771883at2"/>
<evidence type="ECO:0000259" key="4">
    <source>
        <dbReference type="Pfam" id="PF00725"/>
    </source>
</evidence>
<dbReference type="GO" id="GO:0006635">
    <property type="term" value="P:fatty acid beta-oxidation"/>
    <property type="evidence" value="ECO:0007669"/>
    <property type="project" value="TreeGrafter"/>
</dbReference>
<evidence type="ECO:0000313" key="7">
    <source>
        <dbReference type="EMBL" id="WQG87464.1"/>
    </source>
</evidence>
<feature type="domain" description="3-hydroxyacyl-CoA dehydrogenase NAD binding" evidence="5">
    <location>
        <begin position="9"/>
        <end position="187"/>
    </location>
</feature>
<keyword evidence="9" id="KW-1185">Reference proteome</keyword>
<dbReference type="InterPro" id="IPR013328">
    <property type="entry name" value="6PGD_dom2"/>
</dbReference>
<feature type="binding site" evidence="3">
    <location>
        <position position="95"/>
    </location>
    <ligand>
        <name>NAD(+)</name>
        <dbReference type="ChEBI" id="CHEBI:57540"/>
    </ligand>
</feature>
<evidence type="ECO:0000256" key="1">
    <source>
        <dbReference type="ARBA" id="ARBA00023002"/>
    </source>
</evidence>
<dbReference type="Gene3D" id="1.10.1040.10">
    <property type="entry name" value="N-(1-d-carboxylethyl)-l-norvaline Dehydrogenase, domain 2"/>
    <property type="match status" value="1"/>
</dbReference>
<dbReference type="RefSeq" id="WP_072358881.1">
    <property type="nucleotide sequence ID" value="NZ_CP139972.1"/>
</dbReference>
<feature type="binding site" evidence="3">
    <location>
        <position position="277"/>
    </location>
    <ligand>
        <name>NAD(+)</name>
        <dbReference type="ChEBI" id="CHEBI:57540"/>
    </ligand>
</feature>
<dbReference type="SUPFAM" id="SSF51735">
    <property type="entry name" value="NAD(P)-binding Rossmann-fold domains"/>
    <property type="match status" value="1"/>
</dbReference>
<keyword evidence="1" id="KW-0560">Oxidoreductase</keyword>
<dbReference type="InterPro" id="IPR006176">
    <property type="entry name" value="3-OHacyl-CoA_DH_NAD-bd"/>
</dbReference>
<reference evidence="7 9" key="2">
    <citation type="submission" date="2023-11" db="EMBL/GenBank/DDBJ databases">
        <title>MicrobeMod: A computational toolkit for identifying prokaryotic methylation and restriction-modification with nanopore sequencing.</title>
        <authorList>
            <person name="Crits-Christoph A."/>
            <person name="Kang S.C."/>
            <person name="Lee H."/>
            <person name="Ostrov N."/>
        </authorList>
    </citation>
    <scope>NUCLEOTIDE SEQUENCE [LARGE SCALE GENOMIC DNA]</scope>
    <source>
        <strain evidence="7 9">ATCC 23090</strain>
    </source>
</reference>
<dbReference type="Pfam" id="PF00725">
    <property type="entry name" value="3HCDH"/>
    <property type="match status" value="1"/>
</dbReference>
<dbReference type="SUPFAM" id="SSF48179">
    <property type="entry name" value="6-phosphogluconate dehydrogenase C-terminal domain-like"/>
    <property type="match status" value="1"/>
</dbReference>
<sequence length="286" mass="30725">MINLEQMQTIAVCGAGTMGAGIAQVAAASGFNTVLFDVQPAMLDKARQQISSQLSTLEQKGKLKEGMASQIMQRLHFTAVTGDVTADVIIEAIVEKIDIKTALFRELAAVNSEQTIFASNTSSLSISSIAAQVPHPERVAGMHFFNPAPAMKLVEIVSSEKTADSVARLLHALAARMGKTSVQVRDTPGFIVNRVARHYYLEAMQVAAEGIAPYKTIDRLLESAGFRMGPFALMDLIGNDVNLAVTQSLYNAFAKAPRFTPSPLQIACVQAGDLGKKTGKGFYNYL</sequence>
<protein>
    <submittedName>
        <fullName evidence="7">3-hydroxyacyl-CoA dehydrogenase NAD-binding domain-containing protein</fullName>
    </submittedName>
    <submittedName>
        <fullName evidence="6">3-hydroxybutyryl-CoA dehydrogenase</fullName>
    </submittedName>
</protein>
<evidence type="ECO:0000256" key="3">
    <source>
        <dbReference type="PIRSR" id="PIRSR000105-2"/>
    </source>
</evidence>
<name>A0A1K1P2A9_9BACT</name>
<feature type="binding site" evidence="3">
    <location>
        <begin position="14"/>
        <end position="19"/>
    </location>
    <ligand>
        <name>NAD(+)</name>
        <dbReference type="ChEBI" id="CHEBI:57540"/>
    </ligand>
</feature>
<dbReference type="PANTHER" id="PTHR48075:SF5">
    <property type="entry name" value="3-HYDROXYBUTYRYL-COA DEHYDROGENASE"/>
    <property type="match status" value="1"/>
</dbReference>
<dbReference type="PIRSF" id="PIRSF000105">
    <property type="entry name" value="HCDH"/>
    <property type="match status" value="1"/>
</dbReference>
<dbReference type="Proteomes" id="UP000183788">
    <property type="component" value="Unassembled WGS sequence"/>
</dbReference>
<dbReference type="Gene3D" id="3.40.50.720">
    <property type="entry name" value="NAD(P)-binding Rossmann-like Domain"/>
    <property type="match status" value="1"/>
</dbReference>
<dbReference type="GO" id="GO:0070403">
    <property type="term" value="F:NAD+ binding"/>
    <property type="evidence" value="ECO:0007669"/>
    <property type="project" value="InterPro"/>
</dbReference>
<dbReference type="GO" id="GO:0008691">
    <property type="term" value="F:3-hydroxybutyryl-CoA dehydrogenase activity"/>
    <property type="evidence" value="ECO:0007669"/>
    <property type="project" value="TreeGrafter"/>
</dbReference>
<dbReference type="InterPro" id="IPR036291">
    <property type="entry name" value="NAD(P)-bd_dom_sf"/>
</dbReference>
<dbReference type="STRING" id="1004.SAMN05661012_01712"/>
<dbReference type="InterPro" id="IPR008927">
    <property type="entry name" value="6-PGluconate_DH-like_C_sf"/>
</dbReference>
<evidence type="ECO:0000313" key="8">
    <source>
        <dbReference type="Proteomes" id="UP000183788"/>
    </source>
</evidence>
<keyword evidence="3" id="KW-0520">NAD</keyword>
<dbReference type="InterPro" id="IPR022694">
    <property type="entry name" value="3-OHacyl-CoA_DH"/>
</dbReference>
<dbReference type="FunFam" id="3.40.50.720:FF:000009">
    <property type="entry name" value="Fatty oxidation complex, alpha subunit"/>
    <property type="match status" value="1"/>
</dbReference>
<organism evidence="6 8">
    <name type="scientific">Chitinophaga sancti</name>
    <dbReference type="NCBI Taxonomy" id="1004"/>
    <lineage>
        <taxon>Bacteria</taxon>
        <taxon>Pseudomonadati</taxon>
        <taxon>Bacteroidota</taxon>
        <taxon>Chitinophagia</taxon>
        <taxon>Chitinophagales</taxon>
        <taxon>Chitinophagaceae</taxon>
        <taxon>Chitinophaga</taxon>
    </lineage>
</organism>
<feature type="binding site" evidence="3">
    <location>
        <position position="122"/>
    </location>
    <ligand>
        <name>NAD(+)</name>
        <dbReference type="ChEBI" id="CHEBI:57540"/>
    </ligand>
</feature>
<feature type="binding site" evidence="3">
    <location>
        <position position="100"/>
    </location>
    <ligand>
        <name>NAD(+)</name>
        <dbReference type="ChEBI" id="CHEBI:57540"/>
    </ligand>
</feature>
<feature type="domain" description="3-hydroxyacyl-CoA dehydrogenase C-terminal" evidence="4">
    <location>
        <begin position="189"/>
        <end position="285"/>
    </location>
</feature>
<dbReference type="Pfam" id="PF02737">
    <property type="entry name" value="3HCDH_N"/>
    <property type="match status" value="1"/>
</dbReference>
<evidence type="ECO:0000256" key="2">
    <source>
        <dbReference type="PIRSR" id="PIRSR000105-1"/>
    </source>
</evidence>
<reference evidence="6 8" key="1">
    <citation type="submission" date="2016-11" db="EMBL/GenBank/DDBJ databases">
        <authorList>
            <person name="Jaros S."/>
            <person name="Januszkiewicz K."/>
            <person name="Wedrychowicz H."/>
        </authorList>
    </citation>
    <scope>NUCLEOTIDE SEQUENCE [LARGE SCALE GENOMIC DNA]</scope>
    <source>
        <strain evidence="6 8">DSM 784</strain>
    </source>
</reference>
<dbReference type="EMBL" id="FPIZ01000004">
    <property type="protein sequence ID" value="SFW41589.1"/>
    <property type="molecule type" value="Genomic_DNA"/>
</dbReference>
<evidence type="ECO:0000313" key="9">
    <source>
        <dbReference type="Proteomes" id="UP001326715"/>
    </source>
</evidence>
<dbReference type="AlphaFoldDB" id="A0A1K1P2A9"/>
<proteinExistence type="predicted"/>
<feature type="site" description="Important for catalytic activity" evidence="2">
    <location>
        <position position="143"/>
    </location>
</feature>
<accession>A0A1K1P2A9</accession>
<dbReference type="PANTHER" id="PTHR48075">
    <property type="entry name" value="3-HYDROXYACYL-COA DEHYDROGENASE FAMILY PROTEIN"/>
    <property type="match status" value="1"/>
</dbReference>
<dbReference type="Proteomes" id="UP001326715">
    <property type="component" value="Chromosome"/>
</dbReference>
<feature type="binding site" evidence="3">
    <location>
        <position position="146"/>
    </location>
    <ligand>
        <name>NAD(+)</name>
        <dbReference type="ChEBI" id="CHEBI:57540"/>
    </ligand>
</feature>
<evidence type="ECO:0000259" key="5">
    <source>
        <dbReference type="Pfam" id="PF02737"/>
    </source>
</evidence>
<gene>
    <name evidence="6" type="ORF">SAMN05661012_01712</name>
    <name evidence="7" type="ORF">SR876_21290</name>
</gene>
<dbReference type="EMBL" id="CP140154">
    <property type="protein sequence ID" value="WQG87464.1"/>
    <property type="molecule type" value="Genomic_DNA"/>
</dbReference>
<feature type="binding site" evidence="3">
    <location>
        <position position="37"/>
    </location>
    <ligand>
        <name>NAD(+)</name>
        <dbReference type="ChEBI" id="CHEBI:57540"/>
    </ligand>
</feature>
<dbReference type="InterPro" id="IPR006108">
    <property type="entry name" value="3HC_DH_C"/>
</dbReference>